<evidence type="ECO:0000313" key="10">
    <source>
        <dbReference type="EMBL" id="RZU61175.1"/>
    </source>
</evidence>
<dbReference type="Gene3D" id="3.20.20.70">
    <property type="entry name" value="Aldolase class I"/>
    <property type="match status" value="1"/>
</dbReference>
<evidence type="ECO:0000256" key="3">
    <source>
        <dbReference type="ARBA" id="ARBA00022575"/>
    </source>
</evidence>
<dbReference type="SUPFAM" id="SSF51412">
    <property type="entry name" value="Inosine monophosphate dehydrogenase (IMPDH)"/>
    <property type="match status" value="1"/>
</dbReference>
<dbReference type="PANTHER" id="PTHR42747:SF3">
    <property type="entry name" value="NITRONATE MONOOXYGENASE-RELATED"/>
    <property type="match status" value="1"/>
</dbReference>
<keyword evidence="3" id="KW-0216">Detoxification</keyword>
<name>A0A4Q8AC34_9MICC</name>
<gene>
    <name evidence="10" type="ORF">EV380_0732</name>
</gene>
<evidence type="ECO:0000256" key="6">
    <source>
        <dbReference type="ARBA" id="ARBA00023002"/>
    </source>
</evidence>
<dbReference type="Pfam" id="PF03060">
    <property type="entry name" value="NMO"/>
    <property type="match status" value="1"/>
</dbReference>
<organism evidence="10 11">
    <name type="scientific">Zhihengliuella halotolerans</name>
    <dbReference type="NCBI Taxonomy" id="370736"/>
    <lineage>
        <taxon>Bacteria</taxon>
        <taxon>Bacillati</taxon>
        <taxon>Actinomycetota</taxon>
        <taxon>Actinomycetes</taxon>
        <taxon>Micrococcales</taxon>
        <taxon>Micrococcaceae</taxon>
        <taxon>Zhihengliuella</taxon>
    </lineage>
</organism>
<dbReference type="Proteomes" id="UP000292685">
    <property type="component" value="Unassembled WGS sequence"/>
</dbReference>
<dbReference type="EMBL" id="SHLA01000001">
    <property type="protein sequence ID" value="RZU61175.1"/>
    <property type="molecule type" value="Genomic_DNA"/>
</dbReference>
<evidence type="ECO:0000256" key="8">
    <source>
        <dbReference type="ARBA" id="ARBA00031155"/>
    </source>
</evidence>
<dbReference type="PANTHER" id="PTHR42747">
    <property type="entry name" value="NITRONATE MONOOXYGENASE-RELATED"/>
    <property type="match status" value="1"/>
</dbReference>
<evidence type="ECO:0000256" key="2">
    <source>
        <dbReference type="ARBA" id="ARBA00009881"/>
    </source>
</evidence>
<evidence type="ECO:0000256" key="9">
    <source>
        <dbReference type="ARBA" id="ARBA00049401"/>
    </source>
</evidence>
<dbReference type="RefSeq" id="WP_130449421.1">
    <property type="nucleotide sequence ID" value="NZ_SHLA01000001.1"/>
</dbReference>
<dbReference type="CDD" id="cd04730">
    <property type="entry name" value="NPD_like"/>
    <property type="match status" value="1"/>
</dbReference>
<comment type="cofactor">
    <cofactor evidence="1">
        <name>FMN</name>
        <dbReference type="ChEBI" id="CHEBI:58210"/>
    </cofactor>
</comment>
<keyword evidence="11" id="KW-1185">Reference proteome</keyword>
<dbReference type="AlphaFoldDB" id="A0A4Q8AC34"/>
<evidence type="ECO:0000313" key="11">
    <source>
        <dbReference type="Proteomes" id="UP000292685"/>
    </source>
</evidence>
<comment type="catalytic activity">
    <reaction evidence="9">
        <text>3 propionate 3-nitronate + 3 O2 + H2O = 3 3-oxopropanoate + 2 nitrate + nitrite + H2O2 + 3 H(+)</text>
        <dbReference type="Rhea" id="RHEA:57332"/>
        <dbReference type="ChEBI" id="CHEBI:15377"/>
        <dbReference type="ChEBI" id="CHEBI:15378"/>
        <dbReference type="ChEBI" id="CHEBI:15379"/>
        <dbReference type="ChEBI" id="CHEBI:16240"/>
        <dbReference type="ChEBI" id="CHEBI:16301"/>
        <dbReference type="ChEBI" id="CHEBI:17632"/>
        <dbReference type="ChEBI" id="CHEBI:33190"/>
        <dbReference type="ChEBI" id="CHEBI:136067"/>
    </reaction>
</comment>
<comment type="similarity">
    <text evidence="2">Belongs to the nitronate monooxygenase family. NMO class I subfamily.</text>
</comment>
<keyword evidence="6" id="KW-0560">Oxidoreductase</keyword>
<keyword evidence="7" id="KW-0503">Monooxygenase</keyword>
<protein>
    <recommendedName>
        <fullName evidence="8">Propionate 3-nitronate monooxygenase</fullName>
    </recommendedName>
</protein>
<dbReference type="GO" id="GO:0009636">
    <property type="term" value="P:response to toxic substance"/>
    <property type="evidence" value="ECO:0007669"/>
    <property type="project" value="UniProtKB-KW"/>
</dbReference>
<proteinExistence type="inferred from homology"/>
<accession>A0A4Q8AC34</accession>
<dbReference type="GO" id="GO:0018580">
    <property type="term" value="F:nitronate monooxygenase activity"/>
    <property type="evidence" value="ECO:0007669"/>
    <property type="project" value="InterPro"/>
</dbReference>
<sequence>MLENVPRIIQAPMAGGPSTPELAAAVSGAGGLGFLAGGYLTAESLLGAVRAARALTHAPLGVNLFVPGPPAADVDAVAAYRERLVPHADLRGVRLPAVADLPWDDDDHYRAKLDALCALPAPPELVSFTFGLPGHDDVARLRALGTLTVATVTNEGEARAAVALDVDGICVQGPEAGGHRGTHDAAAAPDDRPLEVLLPAVIAALSEARRRPHITATGGIDTPRRVREVLELGADSAMAGTAYLRADEAGTNATHAAALATAGRDTLVTRAFTGRTARGLANTLALEVGSAAPSAYPAVHHLTRPLRAAAASAGDPERLHLWAGTNYAGARPAPAAAITRWLAGGTDPAIATVITDK</sequence>
<evidence type="ECO:0000256" key="4">
    <source>
        <dbReference type="ARBA" id="ARBA00022630"/>
    </source>
</evidence>
<reference evidence="10 11" key="1">
    <citation type="submission" date="2019-02" db="EMBL/GenBank/DDBJ databases">
        <title>Sequencing the genomes of 1000 actinobacteria strains.</title>
        <authorList>
            <person name="Klenk H.-P."/>
        </authorList>
    </citation>
    <scope>NUCLEOTIDE SEQUENCE [LARGE SCALE GENOMIC DNA]</scope>
    <source>
        <strain evidence="10 11">DSM 17364</strain>
    </source>
</reference>
<comment type="caution">
    <text evidence="10">The sequence shown here is derived from an EMBL/GenBank/DDBJ whole genome shotgun (WGS) entry which is preliminary data.</text>
</comment>
<dbReference type="InterPro" id="IPR013785">
    <property type="entry name" value="Aldolase_TIM"/>
</dbReference>
<keyword evidence="5" id="KW-0288">FMN</keyword>
<evidence type="ECO:0000256" key="1">
    <source>
        <dbReference type="ARBA" id="ARBA00001917"/>
    </source>
</evidence>
<dbReference type="OrthoDB" id="9778912at2"/>
<evidence type="ECO:0000256" key="5">
    <source>
        <dbReference type="ARBA" id="ARBA00022643"/>
    </source>
</evidence>
<dbReference type="InterPro" id="IPR004136">
    <property type="entry name" value="NMO"/>
</dbReference>
<evidence type="ECO:0000256" key="7">
    <source>
        <dbReference type="ARBA" id="ARBA00023033"/>
    </source>
</evidence>
<keyword evidence="4" id="KW-0285">Flavoprotein</keyword>